<comment type="caution">
    <text evidence="4">The sequence shown here is derived from an EMBL/GenBank/DDBJ whole genome shotgun (WGS) entry which is preliminary data.</text>
</comment>
<accession>A0A347ZQZ8</accession>
<keyword evidence="5" id="KW-1185">Reference proteome</keyword>
<evidence type="ECO:0000256" key="1">
    <source>
        <dbReference type="ARBA" id="ARBA00006484"/>
    </source>
</evidence>
<evidence type="ECO:0000256" key="3">
    <source>
        <dbReference type="RuleBase" id="RU000363"/>
    </source>
</evidence>
<dbReference type="PANTHER" id="PTHR42879:SF2">
    <property type="entry name" value="3-OXOACYL-[ACYL-CARRIER-PROTEIN] REDUCTASE FABG"/>
    <property type="match status" value="1"/>
</dbReference>
<sequence>MEIKNKVAIVTGASGGIGREVSLKLAEQGARVALIARNLDKLNELKAEIEKAGGQAIVISTDIVDGKSVEAMAAAVFKQLGSIDILANCAFWGPPGSLEQTTEEFWDKTIDTTLKAPFLCIRAVVPYMRKAGAGRIVNIGSKAGKVGEDNRTAYCAAKWGLEGLNAALQEELTRDNIHVQMISPAATNTPWWPGAGAELTPEILARFVPPETIADAVVFAISAPDQVIIPDIPVYNFRNPFEGKSSPFAE</sequence>
<dbReference type="PRINTS" id="PR00081">
    <property type="entry name" value="GDHRDH"/>
</dbReference>
<protein>
    <submittedName>
        <fullName evidence="4">3-oxoacyl-[acyl-carrier protein] reductase</fullName>
    </submittedName>
</protein>
<keyword evidence="2" id="KW-0560">Oxidoreductase</keyword>
<dbReference type="RefSeq" id="WP_116224834.1">
    <property type="nucleotide sequence ID" value="NZ_AP018437.1"/>
</dbReference>
<reference evidence="4 5" key="1">
    <citation type="submission" date="2018-08" db="EMBL/GenBank/DDBJ databases">
        <title>Genomic Encyclopedia of Type Strains, Phase IV (KMG-IV): sequencing the most valuable type-strain genomes for metagenomic binning, comparative biology and taxonomic classification.</title>
        <authorList>
            <person name="Goeker M."/>
        </authorList>
    </citation>
    <scope>NUCLEOTIDE SEQUENCE [LARGE SCALE GENOMIC DNA]</scope>
    <source>
        <strain evidence="4 5">DSM 23923</strain>
    </source>
</reference>
<dbReference type="Pfam" id="PF00106">
    <property type="entry name" value="adh_short"/>
    <property type="match status" value="1"/>
</dbReference>
<dbReference type="OrthoDB" id="9775296at2"/>
<dbReference type="SUPFAM" id="SSF51735">
    <property type="entry name" value="NAD(P)-binding Rossmann-fold domains"/>
    <property type="match status" value="1"/>
</dbReference>
<proteinExistence type="inferred from homology"/>
<dbReference type="PANTHER" id="PTHR42879">
    <property type="entry name" value="3-OXOACYL-(ACYL-CARRIER-PROTEIN) REDUCTASE"/>
    <property type="match status" value="1"/>
</dbReference>
<evidence type="ECO:0000313" key="5">
    <source>
        <dbReference type="Proteomes" id="UP000256388"/>
    </source>
</evidence>
<dbReference type="PROSITE" id="PS00061">
    <property type="entry name" value="ADH_SHORT"/>
    <property type="match status" value="1"/>
</dbReference>
<gene>
    <name evidence="4" type="ORF">DFR64_1609</name>
</gene>
<dbReference type="Gene3D" id="3.40.50.720">
    <property type="entry name" value="NAD(P)-binding Rossmann-like Domain"/>
    <property type="match status" value="1"/>
</dbReference>
<dbReference type="EMBL" id="QUMS01000001">
    <property type="protein sequence ID" value="REG11717.1"/>
    <property type="molecule type" value="Genomic_DNA"/>
</dbReference>
<organism evidence="4 5">
    <name type="scientific">Pelolinea submarina</name>
    <dbReference type="NCBI Taxonomy" id="913107"/>
    <lineage>
        <taxon>Bacteria</taxon>
        <taxon>Bacillati</taxon>
        <taxon>Chloroflexota</taxon>
        <taxon>Anaerolineae</taxon>
        <taxon>Anaerolineales</taxon>
        <taxon>Anaerolineaceae</taxon>
        <taxon>Pelolinea</taxon>
    </lineage>
</organism>
<dbReference type="GO" id="GO:0032787">
    <property type="term" value="P:monocarboxylic acid metabolic process"/>
    <property type="evidence" value="ECO:0007669"/>
    <property type="project" value="UniProtKB-ARBA"/>
</dbReference>
<dbReference type="CDD" id="cd05233">
    <property type="entry name" value="SDR_c"/>
    <property type="match status" value="1"/>
</dbReference>
<evidence type="ECO:0000313" key="4">
    <source>
        <dbReference type="EMBL" id="REG11717.1"/>
    </source>
</evidence>
<dbReference type="InterPro" id="IPR020904">
    <property type="entry name" value="Sc_DH/Rdtase_CS"/>
</dbReference>
<dbReference type="FunFam" id="3.40.50.720:FF:000084">
    <property type="entry name" value="Short-chain dehydrogenase reductase"/>
    <property type="match status" value="1"/>
</dbReference>
<dbReference type="Proteomes" id="UP000256388">
    <property type="component" value="Unassembled WGS sequence"/>
</dbReference>
<dbReference type="PRINTS" id="PR00080">
    <property type="entry name" value="SDRFAMILY"/>
</dbReference>
<dbReference type="InterPro" id="IPR050259">
    <property type="entry name" value="SDR"/>
</dbReference>
<comment type="similarity">
    <text evidence="1 3">Belongs to the short-chain dehydrogenases/reductases (SDR) family.</text>
</comment>
<dbReference type="InterPro" id="IPR002347">
    <property type="entry name" value="SDR_fam"/>
</dbReference>
<dbReference type="GO" id="GO:0016491">
    <property type="term" value="F:oxidoreductase activity"/>
    <property type="evidence" value="ECO:0007669"/>
    <property type="project" value="UniProtKB-KW"/>
</dbReference>
<dbReference type="AlphaFoldDB" id="A0A347ZQZ8"/>
<name>A0A347ZQZ8_9CHLR</name>
<evidence type="ECO:0000256" key="2">
    <source>
        <dbReference type="ARBA" id="ARBA00023002"/>
    </source>
</evidence>
<dbReference type="InterPro" id="IPR036291">
    <property type="entry name" value="NAD(P)-bd_dom_sf"/>
</dbReference>